<sequence>MSSDLFSRRSKRFIIPAFALFFLASIIFFRDLPSSFSRDAHFEELSKPLTFDEDYIMTSTLSASPVVHTETVIADRPIEPVVFVLIMWSLSSAIEGSLLMKSVLMYTSSPVEFHIICDPTARVHIEGRLALLTNPRHQVNVFFYEPTYEAMQGRIEREGSIKTDHDSGLPGLMKLLIHEILPPTVKKGIYVDTDAFFISDPTLLWNTFSITKPETAVVLPSHPDQEAEVWNQASRICSCVMLLNLEKLRELRAIDSSIYRKDIDPSHPPSLSPAAFKAMYGVPASGKYDNVKLGDQGYWWAIVQYRKDIWEPLNFDFEVTSCIMNMYNTGLGQDDATLEEEYAKHVYVPNTPQEGHAVLPKLLHFNCLHKTPIYMEWSGWSDPENRLNQDWGAAVRYHDGYKWIWLNQGPKQGSGIAGAPATDHPSVVYPTVQINTMQDVVFADELYARQHGIDY</sequence>
<evidence type="ECO:0000256" key="6">
    <source>
        <dbReference type="ARBA" id="ARBA00023180"/>
    </source>
</evidence>
<evidence type="ECO:0000256" key="1">
    <source>
        <dbReference type="ARBA" id="ARBA00004606"/>
    </source>
</evidence>
<evidence type="ECO:0000313" key="9">
    <source>
        <dbReference type="Proteomes" id="UP000559256"/>
    </source>
</evidence>
<keyword evidence="6" id="KW-0325">Glycoprotein</keyword>
<evidence type="ECO:0000256" key="3">
    <source>
        <dbReference type="ARBA" id="ARBA00022968"/>
    </source>
</evidence>
<keyword evidence="3" id="KW-0735">Signal-anchor</keyword>
<keyword evidence="9" id="KW-1185">Reference proteome</keyword>
<dbReference type="GO" id="GO:0035269">
    <property type="term" value="P:protein O-linked glycosylation via mannose"/>
    <property type="evidence" value="ECO:0007669"/>
    <property type="project" value="TreeGrafter"/>
</dbReference>
<evidence type="ECO:0000256" key="5">
    <source>
        <dbReference type="ARBA" id="ARBA00023136"/>
    </source>
</evidence>
<evidence type="ECO:0008006" key="10">
    <source>
        <dbReference type="Google" id="ProtNLM"/>
    </source>
</evidence>
<dbReference type="Gene3D" id="3.90.550.10">
    <property type="entry name" value="Spore Coat Polysaccharide Biosynthesis Protein SpsA, Chain A"/>
    <property type="match status" value="1"/>
</dbReference>
<dbReference type="InterPro" id="IPR029044">
    <property type="entry name" value="Nucleotide-diphossugar_trans"/>
</dbReference>
<evidence type="ECO:0000256" key="2">
    <source>
        <dbReference type="ARBA" id="ARBA00022692"/>
    </source>
</evidence>
<dbReference type="AlphaFoldDB" id="A0A8H5GIV8"/>
<evidence type="ECO:0000256" key="7">
    <source>
        <dbReference type="SAM" id="Phobius"/>
    </source>
</evidence>
<dbReference type="Proteomes" id="UP000559256">
    <property type="component" value="Unassembled WGS sequence"/>
</dbReference>
<organism evidence="8 9">
    <name type="scientific">Tetrapyrgos nigripes</name>
    <dbReference type="NCBI Taxonomy" id="182062"/>
    <lineage>
        <taxon>Eukaryota</taxon>
        <taxon>Fungi</taxon>
        <taxon>Dikarya</taxon>
        <taxon>Basidiomycota</taxon>
        <taxon>Agaricomycotina</taxon>
        <taxon>Agaricomycetes</taxon>
        <taxon>Agaricomycetidae</taxon>
        <taxon>Agaricales</taxon>
        <taxon>Marasmiineae</taxon>
        <taxon>Marasmiaceae</taxon>
        <taxon>Tetrapyrgos</taxon>
    </lineage>
</organism>
<evidence type="ECO:0000256" key="4">
    <source>
        <dbReference type="ARBA" id="ARBA00022989"/>
    </source>
</evidence>
<gene>
    <name evidence="8" type="ORF">D9758_003138</name>
</gene>
<reference evidence="8 9" key="1">
    <citation type="journal article" date="2020" name="ISME J.">
        <title>Uncovering the hidden diversity of litter-decomposition mechanisms in mushroom-forming fungi.</title>
        <authorList>
            <person name="Floudas D."/>
            <person name="Bentzer J."/>
            <person name="Ahren D."/>
            <person name="Johansson T."/>
            <person name="Persson P."/>
            <person name="Tunlid A."/>
        </authorList>
    </citation>
    <scope>NUCLEOTIDE SEQUENCE [LARGE SCALE GENOMIC DNA]</scope>
    <source>
        <strain evidence="8 9">CBS 291.85</strain>
    </source>
</reference>
<dbReference type="EMBL" id="JAACJM010000026">
    <property type="protein sequence ID" value="KAF5365747.1"/>
    <property type="molecule type" value="Genomic_DNA"/>
</dbReference>
<comment type="caution">
    <text evidence="8">The sequence shown here is derived from an EMBL/GenBank/DDBJ whole genome shotgun (WGS) entry which is preliminary data.</text>
</comment>
<dbReference type="PANTHER" id="PTHR12270">
    <property type="entry name" value="GLYCOSYLTRANSFERASE-RELATED"/>
    <property type="match status" value="1"/>
</dbReference>
<evidence type="ECO:0000313" key="8">
    <source>
        <dbReference type="EMBL" id="KAF5365747.1"/>
    </source>
</evidence>
<feature type="transmembrane region" description="Helical" evidence="7">
    <location>
        <begin position="12"/>
        <end position="29"/>
    </location>
</feature>
<proteinExistence type="predicted"/>
<keyword evidence="2 7" id="KW-0812">Transmembrane</keyword>
<dbReference type="InterPro" id="IPR051292">
    <property type="entry name" value="Xyl/GlcA_transferase"/>
</dbReference>
<comment type="subcellular location">
    <subcellularLocation>
        <location evidence="1">Membrane</location>
        <topology evidence="1">Single-pass type II membrane protein</topology>
    </subcellularLocation>
</comment>
<dbReference type="SUPFAM" id="SSF53448">
    <property type="entry name" value="Nucleotide-diphospho-sugar transferases"/>
    <property type="match status" value="1"/>
</dbReference>
<dbReference type="GO" id="GO:0016020">
    <property type="term" value="C:membrane"/>
    <property type="evidence" value="ECO:0007669"/>
    <property type="project" value="UniProtKB-SubCell"/>
</dbReference>
<protein>
    <recommendedName>
        <fullName evidence="10">Glycosyltransferase family 8 protein</fullName>
    </recommendedName>
</protein>
<dbReference type="GO" id="GO:0042285">
    <property type="term" value="F:xylosyltransferase activity"/>
    <property type="evidence" value="ECO:0007669"/>
    <property type="project" value="TreeGrafter"/>
</dbReference>
<accession>A0A8H5GIV8</accession>
<dbReference type="GO" id="GO:0015020">
    <property type="term" value="F:glucuronosyltransferase activity"/>
    <property type="evidence" value="ECO:0007669"/>
    <property type="project" value="TreeGrafter"/>
</dbReference>
<name>A0A8H5GIV8_9AGAR</name>
<dbReference type="OrthoDB" id="411524at2759"/>
<keyword evidence="5 7" id="KW-0472">Membrane</keyword>
<keyword evidence="4 7" id="KW-1133">Transmembrane helix</keyword>
<dbReference type="PANTHER" id="PTHR12270:SF25">
    <property type="entry name" value="GLYCOSYLTRANSFERASE-LIKE PROTEIN LARGE"/>
    <property type="match status" value="1"/>
</dbReference>